<dbReference type="EMBL" id="JBHSGW010000003">
    <property type="protein sequence ID" value="MFC4739329.1"/>
    <property type="molecule type" value="Genomic_DNA"/>
</dbReference>
<dbReference type="Proteomes" id="UP001595885">
    <property type="component" value="Unassembled WGS sequence"/>
</dbReference>
<keyword evidence="2" id="KW-1185">Reference proteome</keyword>
<sequence length="139" mass="15195">MKKYILLLLLPFFMGCEKDSVGNKNPFLPDYPVNLNVNLNLPTYSNLQFPGNGVLITTAGVGIRGIFVFNTGTGYTAFDAACPNQALSDCSSMTLNGINAKCPCDDAEYSLFTGLSEGKTYPMKPYRTEVNGNIIRVYN</sequence>
<gene>
    <name evidence="1" type="ORF">ACFO3U_04925</name>
</gene>
<accession>A0ABV9P519</accession>
<name>A0ABV9P519_9FLAO</name>
<dbReference type="SUPFAM" id="SSF50022">
    <property type="entry name" value="ISP domain"/>
    <property type="match status" value="1"/>
</dbReference>
<evidence type="ECO:0000313" key="2">
    <source>
        <dbReference type="Proteomes" id="UP001595885"/>
    </source>
</evidence>
<dbReference type="RefSeq" id="WP_379738632.1">
    <property type="nucleotide sequence ID" value="NZ_JBHSGW010000003.1"/>
</dbReference>
<protein>
    <submittedName>
        <fullName evidence="1">Rieske (2Fe-2S) protein</fullName>
    </submittedName>
</protein>
<proteinExistence type="predicted"/>
<organism evidence="1 2">
    <name type="scientific">Flavobacterium ponti</name>
    <dbReference type="NCBI Taxonomy" id="665133"/>
    <lineage>
        <taxon>Bacteria</taxon>
        <taxon>Pseudomonadati</taxon>
        <taxon>Bacteroidota</taxon>
        <taxon>Flavobacteriia</taxon>
        <taxon>Flavobacteriales</taxon>
        <taxon>Flavobacteriaceae</taxon>
        <taxon>Flavobacterium</taxon>
    </lineage>
</organism>
<evidence type="ECO:0000313" key="1">
    <source>
        <dbReference type="EMBL" id="MFC4739329.1"/>
    </source>
</evidence>
<reference evidence="2" key="1">
    <citation type="journal article" date="2019" name="Int. J. Syst. Evol. Microbiol.">
        <title>The Global Catalogue of Microorganisms (GCM) 10K type strain sequencing project: providing services to taxonomists for standard genome sequencing and annotation.</title>
        <authorList>
            <consortium name="The Broad Institute Genomics Platform"/>
            <consortium name="The Broad Institute Genome Sequencing Center for Infectious Disease"/>
            <person name="Wu L."/>
            <person name="Ma J."/>
        </authorList>
    </citation>
    <scope>NUCLEOTIDE SEQUENCE [LARGE SCALE GENOMIC DNA]</scope>
    <source>
        <strain evidence="2">CCUG 50349</strain>
    </source>
</reference>
<dbReference type="InterPro" id="IPR036922">
    <property type="entry name" value="Rieske_2Fe-2S_sf"/>
</dbReference>
<dbReference type="PROSITE" id="PS51257">
    <property type="entry name" value="PROKAR_LIPOPROTEIN"/>
    <property type="match status" value="1"/>
</dbReference>
<comment type="caution">
    <text evidence="1">The sequence shown here is derived from an EMBL/GenBank/DDBJ whole genome shotgun (WGS) entry which is preliminary data.</text>
</comment>
<dbReference type="Gene3D" id="2.102.10.10">
    <property type="entry name" value="Rieske [2Fe-2S] iron-sulphur domain"/>
    <property type="match status" value="1"/>
</dbReference>